<dbReference type="Proteomes" id="UP000008063">
    <property type="component" value="Unassembled WGS sequence"/>
</dbReference>
<feature type="transmembrane region" description="Helical" evidence="1">
    <location>
        <begin position="12"/>
        <end position="34"/>
    </location>
</feature>
<accession>F8QEY8</accession>
<keyword evidence="1" id="KW-0472">Membrane</keyword>
<dbReference type="OMA" id="TWIIYSV"/>
<feature type="transmembrane region" description="Helical" evidence="1">
    <location>
        <begin position="218"/>
        <end position="239"/>
    </location>
</feature>
<evidence type="ECO:0000256" key="1">
    <source>
        <dbReference type="SAM" id="Phobius"/>
    </source>
</evidence>
<keyword evidence="3" id="KW-1185">Reference proteome</keyword>
<feature type="transmembrane region" description="Helical" evidence="1">
    <location>
        <begin position="46"/>
        <end position="65"/>
    </location>
</feature>
<proteinExistence type="predicted"/>
<keyword evidence="1" id="KW-1133">Transmembrane helix</keyword>
<dbReference type="AlphaFoldDB" id="F8QEY8"/>
<dbReference type="eggNOG" id="ENOG502SQ0Q">
    <property type="taxonomic scope" value="Eukaryota"/>
</dbReference>
<reference evidence="3" key="1">
    <citation type="journal article" date="2011" name="Science">
        <title>The plant cell wall-decomposing machinery underlies the functional diversity of forest fungi.</title>
        <authorList>
            <person name="Eastwood D.C."/>
            <person name="Floudas D."/>
            <person name="Binder M."/>
            <person name="Majcherczyk A."/>
            <person name="Schneider P."/>
            <person name="Aerts A."/>
            <person name="Asiegbu F.O."/>
            <person name="Baker S.E."/>
            <person name="Barry K."/>
            <person name="Bendiksby M."/>
            <person name="Blumentritt M."/>
            <person name="Coutinho P.M."/>
            <person name="Cullen D."/>
            <person name="de Vries R.P."/>
            <person name="Gathman A."/>
            <person name="Goodell B."/>
            <person name="Henrissat B."/>
            <person name="Ihrmark K."/>
            <person name="Kauserud H."/>
            <person name="Kohler A."/>
            <person name="LaButti K."/>
            <person name="Lapidus A."/>
            <person name="Lavin J.L."/>
            <person name="Lee Y.-H."/>
            <person name="Lindquist E."/>
            <person name="Lilly W."/>
            <person name="Lucas S."/>
            <person name="Morin E."/>
            <person name="Murat C."/>
            <person name="Oguiza J.A."/>
            <person name="Park J."/>
            <person name="Pisabarro A.G."/>
            <person name="Riley R."/>
            <person name="Rosling A."/>
            <person name="Salamov A."/>
            <person name="Schmidt O."/>
            <person name="Schmutz J."/>
            <person name="Skrede I."/>
            <person name="Stenlid J."/>
            <person name="Wiebenga A."/>
            <person name="Xie X."/>
            <person name="Kuees U."/>
            <person name="Hibbett D.S."/>
            <person name="Hoffmeister D."/>
            <person name="Hoegberg N."/>
            <person name="Martin F."/>
            <person name="Grigoriev I.V."/>
            <person name="Watkinson S.C."/>
        </authorList>
    </citation>
    <scope>NUCLEOTIDE SEQUENCE [LARGE SCALE GENOMIC DNA]</scope>
    <source>
        <strain evidence="3">strain S7.3</strain>
    </source>
</reference>
<dbReference type="HOGENOM" id="CLU_997866_0_0_1"/>
<dbReference type="InParanoid" id="F8QEY8"/>
<evidence type="ECO:0000313" key="3">
    <source>
        <dbReference type="Proteomes" id="UP000008063"/>
    </source>
</evidence>
<feature type="transmembrane region" description="Helical" evidence="1">
    <location>
        <begin position="172"/>
        <end position="197"/>
    </location>
</feature>
<organism evidence="3">
    <name type="scientific">Serpula lacrymans var. lacrymans (strain S7.3)</name>
    <name type="common">Dry rot fungus</name>
    <dbReference type="NCBI Taxonomy" id="936435"/>
    <lineage>
        <taxon>Eukaryota</taxon>
        <taxon>Fungi</taxon>
        <taxon>Dikarya</taxon>
        <taxon>Basidiomycota</taxon>
        <taxon>Agaricomycotina</taxon>
        <taxon>Agaricomycetes</taxon>
        <taxon>Agaricomycetidae</taxon>
        <taxon>Boletales</taxon>
        <taxon>Coniophorineae</taxon>
        <taxon>Serpulaceae</taxon>
        <taxon>Serpula</taxon>
    </lineage>
</organism>
<dbReference type="EMBL" id="GL945494">
    <property type="protein sequence ID" value="EGN93151.1"/>
    <property type="molecule type" value="Genomic_DNA"/>
</dbReference>
<keyword evidence="1" id="KW-0812">Transmembrane</keyword>
<evidence type="ECO:0000313" key="2">
    <source>
        <dbReference type="EMBL" id="EGN93151.1"/>
    </source>
</evidence>
<dbReference type="OrthoDB" id="3046318at2759"/>
<feature type="transmembrane region" description="Helical" evidence="1">
    <location>
        <begin position="122"/>
        <end position="145"/>
    </location>
</feature>
<feature type="non-terminal residue" evidence="2">
    <location>
        <position position="240"/>
    </location>
</feature>
<feature type="transmembrane region" description="Helical" evidence="1">
    <location>
        <begin position="85"/>
        <end position="102"/>
    </location>
</feature>
<gene>
    <name evidence="2" type="ORF">SERLA73DRAFT_146030</name>
</gene>
<protein>
    <recommendedName>
        <fullName evidence="4">G-protein coupled receptors family 2 profile 2 domain-containing protein</fullName>
    </recommendedName>
</protein>
<name>F8QEY8_SERL3</name>
<evidence type="ECO:0008006" key="4">
    <source>
        <dbReference type="Google" id="ProtNLM"/>
    </source>
</evidence>
<dbReference type="STRING" id="936435.F8QEY8"/>
<sequence>MDDVIPDLHNLAPIYLFLLIAGGQVGLPIIAFTYVFSKRISRCSTIINYCVTWIIYSVVYSLYFYGGGRKASQQLCVVQASLIQGAPPMAVVASLSVVISTWSTFHWQDHDHPFIDRIPRPLWFFMILAPPYIVLFMFSLAFGLFNIGKGLARPTNGLYCSIWLEPDSMIKLLVPSFCAAIMIVIVFFEIAITVQYYRRWNKIKRAFPLVDRKSSTTLVFRIGLFCLYSWASLSAVVFFL</sequence>